<dbReference type="Pfam" id="PF01535">
    <property type="entry name" value="PPR"/>
    <property type="match status" value="1"/>
</dbReference>
<dbReference type="EMBL" id="BFEA01000486">
    <property type="protein sequence ID" value="GBG84673.1"/>
    <property type="molecule type" value="Genomic_DNA"/>
</dbReference>
<dbReference type="InterPro" id="IPR002885">
    <property type="entry name" value="PPR_rpt"/>
</dbReference>
<feature type="compositionally biased region" description="Pro residues" evidence="4">
    <location>
        <begin position="835"/>
        <end position="844"/>
    </location>
</feature>
<feature type="repeat" description="PPR" evidence="3">
    <location>
        <begin position="585"/>
        <end position="619"/>
    </location>
</feature>
<feature type="repeat" description="PPR" evidence="3">
    <location>
        <begin position="514"/>
        <end position="549"/>
    </location>
</feature>
<dbReference type="Pfam" id="PF13812">
    <property type="entry name" value="PPR_3"/>
    <property type="match status" value="2"/>
</dbReference>
<evidence type="ECO:0000256" key="1">
    <source>
        <dbReference type="ARBA" id="ARBA00007626"/>
    </source>
</evidence>
<keyword evidence="6" id="KW-1185">Reference proteome</keyword>
<dbReference type="PANTHER" id="PTHR46128">
    <property type="entry name" value="MITOCHONDRIAL GROUP I INTRON SPLICING FACTOR CCM1"/>
    <property type="match status" value="1"/>
</dbReference>
<dbReference type="InterPro" id="IPR011990">
    <property type="entry name" value="TPR-like_helical_dom_sf"/>
</dbReference>
<protein>
    <recommendedName>
        <fullName evidence="7">Pentacotripeptide-repeat region of PRORP domain-containing protein</fullName>
    </recommendedName>
</protein>
<feature type="repeat" description="PPR" evidence="3">
    <location>
        <begin position="550"/>
        <end position="584"/>
    </location>
</feature>
<sequence>MARVVNLAASQTGLSLYQAKQLSSNDGPGNDCQLLHAAGAIPSSEVQMQSSCSSPRPPHAGSLPAGGRVLCQKKRSCYLLAPVHNNTCQSHGSTSCKRCGKTFIATAPNKTNGPVGGKLRMVMERTMGSKVMRKSIARVECDRGRKHGSVAEQELCMSRWSRSEVTASTGHRRTPADVRLFHKAIRESACKNSQSEYRCCALDVSSMKANMSVSPRSPTRRGTNKTRDGDDGGDVINGDGISGRSYRSYPVPLANSRRRKIKESIWQQSERWEASGRGPFQEARKIIRGVDNSFAVETLDLAMTRLVIAMQYWSLIDAFIRINAEEDGEQVEWASADEMVYADVIAALGNMGEWRRAADVFHVMEQKKGIAASSVSYSSLIQALMNSGEWARSTHVFRVMMRRGIIPGDCITGDILKVCSFLGHWELAIEIIEGMKNRRQLPKEVYYADAVQACSRSGRWKEALQLYDELCAMGYVPDRVVCTGVISACEKMGEWKAAMKVFKRMELEDGVVPNVGMWTALVSACATGGEIDLAWKLVFDEMKLKGVEPNVVTWSVLVDACGHGGDWRRAEAAVTEMQARGCVPNLVTWTALIRAYGQAGLWHEAMATLRDLLPMLMKPAAIDGPNVPDAMVWNTVADACARAGQWRLVARLIDQMQSVGVKPTVVTYAVVIKALGSTGRWKMAWARFAEMLSAGIKPNVKVCNAMLRAYAAGGQIDLAEELFNAMPLEYGLTPDKFSYTALIHGCGRSGAWERAEEVLEKMKRAGCKPDLEVYRTLWNTYTKTGQVDKAMNVKIIMDEGRQRRRLSPLETEIPGRTPYPDSASSSCDPHSEPSLNPPPPPSSPTVPKTLKVIMPRW</sequence>
<evidence type="ECO:0000256" key="3">
    <source>
        <dbReference type="PROSITE-ProRule" id="PRU00708"/>
    </source>
</evidence>
<feature type="region of interest" description="Disordered" evidence="4">
    <location>
        <begin position="210"/>
        <end position="241"/>
    </location>
</feature>
<dbReference type="Gramene" id="GBG84673">
    <property type="protein sequence ID" value="GBG84673"/>
    <property type="gene ID" value="CBR_g39048"/>
</dbReference>
<evidence type="ECO:0000256" key="4">
    <source>
        <dbReference type="SAM" id="MobiDB-lite"/>
    </source>
</evidence>
<gene>
    <name evidence="5" type="ORF">CBR_g39048</name>
</gene>
<evidence type="ECO:0000256" key="2">
    <source>
        <dbReference type="ARBA" id="ARBA00022737"/>
    </source>
</evidence>
<evidence type="ECO:0008006" key="7">
    <source>
        <dbReference type="Google" id="ProtNLM"/>
    </source>
</evidence>
<reference evidence="5 6" key="1">
    <citation type="journal article" date="2018" name="Cell">
        <title>The Chara Genome: Secondary Complexity and Implications for Plant Terrestrialization.</title>
        <authorList>
            <person name="Nishiyama T."/>
            <person name="Sakayama H."/>
            <person name="Vries J.D."/>
            <person name="Buschmann H."/>
            <person name="Saint-Marcoux D."/>
            <person name="Ullrich K.K."/>
            <person name="Haas F.B."/>
            <person name="Vanderstraeten L."/>
            <person name="Becker D."/>
            <person name="Lang D."/>
            <person name="Vosolsobe S."/>
            <person name="Rombauts S."/>
            <person name="Wilhelmsson P.K.I."/>
            <person name="Janitza P."/>
            <person name="Kern R."/>
            <person name="Heyl A."/>
            <person name="Rumpler F."/>
            <person name="Villalobos L.I.A.C."/>
            <person name="Clay J.M."/>
            <person name="Skokan R."/>
            <person name="Toyoda A."/>
            <person name="Suzuki Y."/>
            <person name="Kagoshima H."/>
            <person name="Schijlen E."/>
            <person name="Tajeshwar N."/>
            <person name="Catarino B."/>
            <person name="Hetherington A.J."/>
            <person name="Saltykova A."/>
            <person name="Bonnot C."/>
            <person name="Breuninger H."/>
            <person name="Symeonidi A."/>
            <person name="Radhakrishnan G.V."/>
            <person name="Van Nieuwerburgh F."/>
            <person name="Deforce D."/>
            <person name="Chang C."/>
            <person name="Karol K.G."/>
            <person name="Hedrich R."/>
            <person name="Ulvskov P."/>
            <person name="Glockner G."/>
            <person name="Delwiche C.F."/>
            <person name="Petrasek J."/>
            <person name="Van de Peer Y."/>
            <person name="Friml J."/>
            <person name="Beilby M."/>
            <person name="Dolan L."/>
            <person name="Kohara Y."/>
            <person name="Sugano S."/>
            <person name="Fujiyama A."/>
            <person name="Delaux P.-M."/>
            <person name="Quint M."/>
            <person name="TheiBen G."/>
            <person name="Hagemann M."/>
            <person name="Harholt J."/>
            <person name="Dunand C."/>
            <person name="Zachgo S."/>
            <person name="Langdale J."/>
            <person name="Maumus F."/>
            <person name="Straeten D.V.D."/>
            <person name="Gould S.B."/>
            <person name="Rensing S.A."/>
        </authorList>
    </citation>
    <scope>NUCLEOTIDE SEQUENCE [LARGE SCALE GENOMIC DNA]</scope>
    <source>
        <strain evidence="5 6">S276</strain>
    </source>
</reference>
<dbReference type="AlphaFoldDB" id="A0A388LR24"/>
<evidence type="ECO:0000313" key="5">
    <source>
        <dbReference type="EMBL" id="GBG84673.1"/>
    </source>
</evidence>
<name>A0A388LR24_CHABU</name>
<feature type="repeat" description="PPR" evidence="3">
    <location>
        <begin position="664"/>
        <end position="698"/>
    </location>
</feature>
<dbReference type="NCBIfam" id="TIGR00756">
    <property type="entry name" value="PPR"/>
    <property type="match status" value="10"/>
</dbReference>
<feature type="repeat" description="PPR" evidence="3">
    <location>
        <begin position="629"/>
        <end position="663"/>
    </location>
</feature>
<feature type="region of interest" description="Disordered" evidence="4">
    <location>
        <begin position="804"/>
        <end position="857"/>
    </location>
</feature>
<feature type="repeat" description="PPR" evidence="3">
    <location>
        <begin position="373"/>
        <end position="407"/>
    </location>
</feature>
<comment type="similarity">
    <text evidence="1">Belongs to the PPR family. P subfamily.</text>
</comment>
<dbReference type="PROSITE" id="PS51375">
    <property type="entry name" value="PPR"/>
    <property type="match status" value="10"/>
</dbReference>
<proteinExistence type="inferred from homology"/>
<feature type="repeat" description="PPR" evidence="3">
    <location>
        <begin position="478"/>
        <end position="513"/>
    </location>
</feature>
<keyword evidence="2" id="KW-0677">Repeat</keyword>
<dbReference type="Pfam" id="PF13041">
    <property type="entry name" value="PPR_2"/>
    <property type="match status" value="2"/>
</dbReference>
<dbReference type="PANTHER" id="PTHR46128:SF329">
    <property type="entry name" value="MITOCHONDRIAL GROUP I INTRON SPLICING FACTOR DMR1"/>
    <property type="match status" value="1"/>
</dbReference>
<feature type="repeat" description="PPR" evidence="3">
    <location>
        <begin position="443"/>
        <end position="477"/>
    </location>
</feature>
<dbReference type="OMA" id="RESACKN"/>
<accession>A0A388LR24</accession>
<evidence type="ECO:0000313" key="6">
    <source>
        <dbReference type="Proteomes" id="UP000265515"/>
    </source>
</evidence>
<dbReference type="Proteomes" id="UP000265515">
    <property type="component" value="Unassembled WGS sequence"/>
</dbReference>
<dbReference type="Gene3D" id="1.25.40.10">
    <property type="entry name" value="Tetratricopeptide repeat domain"/>
    <property type="match status" value="4"/>
</dbReference>
<comment type="caution">
    <text evidence="5">The sequence shown here is derived from an EMBL/GenBank/DDBJ whole genome shotgun (WGS) entry which is preliminary data.</text>
</comment>
<dbReference type="STRING" id="69332.A0A388LR24"/>
<organism evidence="5 6">
    <name type="scientific">Chara braunii</name>
    <name type="common">Braun's stonewort</name>
    <dbReference type="NCBI Taxonomy" id="69332"/>
    <lineage>
        <taxon>Eukaryota</taxon>
        <taxon>Viridiplantae</taxon>
        <taxon>Streptophyta</taxon>
        <taxon>Charophyceae</taxon>
        <taxon>Charales</taxon>
        <taxon>Characeae</taxon>
        <taxon>Chara</taxon>
    </lineage>
</organism>
<dbReference type="InterPro" id="IPR050872">
    <property type="entry name" value="PPR_P_subfamily"/>
</dbReference>
<feature type="repeat" description="PPR" evidence="3">
    <location>
        <begin position="735"/>
        <end position="769"/>
    </location>
</feature>
<dbReference type="OrthoDB" id="822380at2759"/>
<feature type="repeat" description="PPR" evidence="3">
    <location>
        <begin position="699"/>
        <end position="734"/>
    </location>
</feature>